<dbReference type="SUPFAM" id="SSF51045">
    <property type="entry name" value="WW domain"/>
    <property type="match status" value="2"/>
</dbReference>
<feature type="compositionally biased region" description="Basic residues" evidence="6">
    <location>
        <begin position="108"/>
        <end position="123"/>
    </location>
</feature>
<dbReference type="AlphaFoldDB" id="A0A6P7I6U8"/>
<dbReference type="GO" id="GO:0071011">
    <property type="term" value="C:precatalytic spliceosome"/>
    <property type="evidence" value="ECO:0007669"/>
    <property type="project" value="TreeGrafter"/>
</dbReference>
<dbReference type="InParanoid" id="A0A6P7I6U8"/>
<dbReference type="PROSITE" id="PS01159">
    <property type="entry name" value="WW_DOMAIN_1"/>
    <property type="match status" value="2"/>
</dbReference>
<dbReference type="InterPro" id="IPR040023">
    <property type="entry name" value="WBP4"/>
</dbReference>
<feature type="domain" description="WW" evidence="7">
    <location>
        <begin position="186"/>
        <end position="213"/>
    </location>
</feature>
<evidence type="ECO:0000259" key="8">
    <source>
        <dbReference type="PROSITE" id="PS50171"/>
    </source>
</evidence>
<dbReference type="InterPro" id="IPR001202">
    <property type="entry name" value="WW_dom"/>
</dbReference>
<dbReference type="InterPro" id="IPR000690">
    <property type="entry name" value="Matrin/U1-C_Znf_C2H2"/>
</dbReference>
<evidence type="ECO:0000256" key="6">
    <source>
        <dbReference type="SAM" id="MobiDB-lite"/>
    </source>
</evidence>
<organism evidence="9 10">
    <name type="scientific">Parambassis ranga</name>
    <name type="common">Indian glassy fish</name>
    <dbReference type="NCBI Taxonomy" id="210632"/>
    <lineage>
        <taxon>Eukaryota</taxon>
        <taxon>Metazoa</taxon>
        <taxon>Chordata</taxon>
        <taxon>Craniata</taxon>
        <taxon>Vertebrata</taxon>
        <taxon>Euteleostomi</taxon>
        <taxon>Actinopterygii</taxon>
        <taxon>Neopterygii</taxon>
        <taxon>Teleostei</taxon>
        <taxon>Neoteleostei</taxon>
        <taxon>Acanthomorphata</taxon>
        <taxon>Ovalentaria</taxon>
        <taxon>Ambassidae</taxon>
        <taxon>Parambassis</taxon>
    </lineage>
</organism>
<dbReference type="InterPro" id="IPR013085">
    <property type="entry name" value="U1-CZ_Znf_C2H2"/>
</dbReference>
<dbReference type="InterPro" id="IPR036020">
    <property type="entry name" value="WW_dom_sf"/>
</dbReference>
<dbReference type="PROSITE" id="PS50171">
    <property type="entry name" value="ZF_MATRIN"/>
    <property type="match status" value="1"/>
</dbReference>
<feature type="region of interest" description="Disordered" evidence="6">
    <location>
        <begin position="87"/>
        <end position="141"/>
    </location>
</feature>
<keyword evidence="2" id="KW-0479">Metal-binding</keyword>
<dbReference type="Proteomes" id="UP000515145">
    <property type="component" value="Chromosome 2"/>
</dbReference>
<dbReference type="Pfam" id="PF06220">
    <property type="entry name" value="zf-U1"/>
    <property type="match status" value="1"/>
</dbReference>
<comment type="subcellular location">
    <subcellularLocation>
        <location evidence="1">Nucleus</location>
    </subcellularLocation>
</comment>
<keyword evidence="9" id="KW-1185">Reference proteome</keyword>
<accession>A0A6P7I6U8</accession>
<evidence type="ECO:0000256" key="1">
    <source>
        <dbReference type="ARBA" id="ARBA00004123"/>
    </source>
</evidence>
<dbReference type="Gene3D" id="3.30.160.60">
    <property type="entry name" value="Classic Zinc Finger"/>
    <property type="match status" value="1"/>
</dbReference>
<evidence type="ECO:0000256" key="3">
    <source>
        <dbReference type="ARBA" id="ARBA00022771"/>
    </source>
</evidence>
<feature type="compositionally biased region" description="Basic and acidic residues" evidence="6">
    <location>
        <begin position="280"/>
        <end position="312"/>
    </location>
</feature>
<feature type="compositionally biased region" description="Pro residues" evidence="6">
    <location>
        <begin position="95"/>
        <end position="107"/>
    </location>
</feature>
<keyword evidence="4" id="KW-0862">Zinc</keyword>
<protein>
    <submittedName>
        <fullName evidence="10">WW domain-binding protein 4</fullName>
    </submittedName>
</protein>
<keyword evidence="5" id="KW-0539">Nucleus</keyword>
<dbReference type="SMART" id="SM00456">
    <property type="entry name" value="WW"/>
    <property type="match status" value="2"/>
</dbReference>
<dbReference type="PANTHER" id="PTHR13173">
    <property type="entry name" value="WW DOMAIN BINDING PROTEIN 4"/>
    <property type="match status" value="1"/>
</dbReference>
<dbReference type="Pfam" id="PF00397">
    <property type="entry name" value="WW"/>
    <property type="match status" value="2"/>
</dbReference>
<evidence type="ECO:0000256" key="5">
    <source>
        <dbReference type="ARBA" id="ARBA00023242"/>
    </source>
</evidence>
<dbReference type="OrthoDB" id="191651at2759"/>
<evidence type="ECO:0000313" key="9">
    <source>
        <dbReference type="Proteomes" id="UP000515145"/>
    </source>
</evidence>
<evidence type="ECO:0000313" key="10">
    <source>
        <dbReference type="RefSeq" id="XP_028256089.1"/>
    </source>
</evidence>
<dbReference type="SMART" id="SM00451">
    <property type="entry name" value="ZnF_U1"/>
    <property type="match status" value="1"/>
</dbReference>
<evidence type="ECO:0000256" key="2">
    <source>
        <dbReference type="ARBA" id="ARBA00022723"/>
    </source>
</evidence>
<dbReference type="InterPro" id="IPR003604">
    <property type="entry name" value="Matrin/U1-like-C_Znf_C2H2"/>
</dbReference>
<dbReference type="GO" id="GO:0008270">
    <property type="term" value="F:zinc ion binding"/>
    <property type="evidence" value="ECO:0007669"/>
    <property type="project" value="UniProtKB-KW"/>
</dbReference>
<dbReference type="GO" id="GO:0003723">
    <property type="term" value="F:RNA binding"/>
    <property type="evidence" value="ECO:0007669"/>
    <property type="project" value="TreeGrafter"/>
</dbReference>
<gene>
    <name evidence="10" type="primary">wbp4</name>
</gene>
<feature type="compositionally biased region" description="Polar residues" evidence="6">
    <location>
        <begin position="167"/>
        <end position="183"/>
    </location>
</feature>
<dbReference type="GO" id="GO:0000398">
    <property type="term" value="P:mRNA splicing, via spliceosome"/>
    <property type="evidence" value="ECO:0007669"/>
    <property type="project" value="InterPro"/>
</dbReference>
<feature type="region of interest" description="Disordered" evidence="6">
    <location>
        <begin position="378"/>
        <end position="426"/>
    </location>
</feature>
<dbReference type="PANTHER" id="PTHR13173:SF10">
    <property type="entry name" value="WW DOMAIN-BINDING PROTEIN 4"/>
    <property type="match status" value="1"/>
</dbReference>
<feature type="domain" description="Matrin-type" evidence="8">
    <location>
        <begin position="11"/>
        <end position="42"/>
    </location>
</feature>
<sequence length="426" mass="47725">MADYWKSQPRKFCQYCKCWIADNKPSVEFHERGKNHKENVAAKIAEIKKKSVDKAKQDERMSKQFAAMEEAAMKAYEEDLKRMQLEAAGISVPYRAPPPQPPQPQAKPKPKPQPKKHQKKGGKANRQPRQQAPVQVWVEGLTEDGNKYYYNTVTGESRWENPEGDEGQSSATAQPVQTESSSGCVWMEAVSPEGFTYYYNTETGESSWEKPAAFPSDESSESNKEGQEDQSQEEAPAPEPEQTSGGEESSDAAPAPQQAEALEQASQETKVPKISFRKRKAEETEPAEKEPEDKASDDAPKKDDEKMIKEEEVQSATAELEKAEERVAPQNTQGVTKAKKQRAANPYGAWEKIKEEEDPYAKVDLQLPQVEESISCVATDLPPEPKPKFKERVITSLGEEGGPASFRKNKTQNGKSRSLRQRNDDD</sequence>
<proteinExistence type="predicted"/>
<feature type="compositionally biased region" description="Basic and acidic residues" evidence="6">
    <location>
        <begin position="383"/>
        <end position="393"/>
    </location>
</feature>
<dbReference type="CDD" id="cd00201">
    <property type="entry name" value="WW"/>
    <property type="match status" value="2"/>
</dbReference>
<dbReference type="Gene3D" id="2.20.70.10">
    <property type="match status" value="2"/>
</dbReference>
<feature type="compositionally biased region" description="Low complexity" evidence="6">
    <location>
        <begin position="251"/>
        <end position="268"/>
    </location>
</feature>
<feature type="region of interest" description="Disordered" evidence="6">
    <location>
        <begin position="203"/>
        <end position="345"/>
    </location>
</feature>
<feature type="region of interest" description="Disordered" evidence="6">
    <location>
        <begin position="153"/>
        <end position="185"/>
    </location>
</feature>
<dbReference type="PROSITE" id="PS50020">
    <property type="entry name" value="WW_DOMAIN_2"/>
    <property type="match status" value="2"/>
</dbReference>
<dbReference type="GeneID" id="114432337"/>
<feature type="domain" description="WW" evidence="7">
    <location>
        <begin position="137"/>
        <end position="164"/>
    </location>
</feature>
<keyword evidence="3" id="KW-0863">Zinc-finger</keyword>
<name>A0A6P7I6U8_9TELE</name>
<dbReference type="RefSeq" id="XP_028256089.1">
    <property type="nucleotide sequence ID" value="XM_028400288.1"/>
</dbReference>
<reference evidence="10" key="1">
    <citation type="submission" date="2025-08" db="UniProtKB">
        <authorList>
            <consortium name="RefSeq"/>
        </authorList>
    </citation>
    <scope>IDENTIFICATION</scope>
</reference>
<dbReference type="InterPro" id="IPR036236">
    <property type="entry name" value="Znf_C2H2_sf"/>
</dbReference>
<evidence type="ECO:0000259" key="7">
    <source>
        <dbReference type="PROSITE" id="PS50020"/>
    </source>
</evidence>
<dbReference type="SUPFAM" id="SSF57667">
    <property type="entry name" value="beta-beta-alpha zinc fingers"/>
    <property type="match status" value="1"/>
</dbReference>
<evidence type="ECO:0000256" key="4">
    <source>
        <dbReference type="ARBA" id="ARBA00022833"/>
    </source>
</evidence>
<dbReference type="CTD" id="11193"/>